<gene>
    <name evidence="2" type="ORF">L207DRAFT_538472</name>
</gene>
<dbReference type="PANTHER" id="PTHR48229">
    <property type="entry name" value="CAIB/BAIF FAMILY ENZYME (AFU_ORTHOLOGUE AFUA_1G05360)-RELATED"/>
    <property type="match status" value="1"/>
</dbReference>
<evidence type="ECO:0000256" key="1">
    <source>
        <dbReference type="ARBA" id="ARBA00008383"/>
    </source>
</evidence>
<comment type="similarity">
    <text evidence="1">Belongs to the CoA-transferase III family.</text>
</comment>
<dbReference type="InterPro" id="IPR003673">
    <property type="entry name" value="CoA-Trfase_fam_III"/>
</dbReference>
<dbReference type="EMBL" id="KZ613971">
    <property type="protein sequence ID" value="PMD29753.1"/>
    <property type="molecule type" value="Genomic_DNA"/>
</dbReference>
<dbReference type="Gene3D" id="3.40.50.10540">
    <property type="entry name" value="Crotonobetainyl-coa:carnitine coa-transferase, domain 1"/>
    <property type="match status" value="1"/>
</dbReference>
<dbReference type="InterPro" id="IPR023606">
    <property type="entry name" value="CoA-Trfase_III_dom_1_sf"/>
</dbReference>
<dbReference type="Proteomes" id="UP000235786">
    <property type="component" value="Unassembled WGS sequence"/>
</dbReference>
<proteinExistence type="inferred from homology"/>
<name>A0A2J6QU20_HYAVF</name>
<dbReference type="Pfam" id="PF02515">
    <property type="entry name" value="CoA_transf_3"/>
    <property type="match status" value="1"/>
</dbReference>
<dbReference type="OrthoDB" id="2308815at2759"/>
<keyword evidence="3" id="KW-1185">Reference proteome</keyword>
<reference evidence="2 3" key="1">
    <citation type="submission" date="2016-04" db="EMBL/GenBank/DDBJ databases">
        <title>A degradative enzymes factory behind the ericoid mycorrhizal symbiosis.</title>
        <authorList>
            <consortium name="DOE Joint Genome Institute"/>
            <person name="Martino E."/>
            <person name="Morin E."/>
            <person name="Grelet G."/>
            <person name="Kuo A."/>
            <person name="Kohler A."/>
            <person name="Daghino S."/>
            <person name="Barry K."/>
            <person name="Choi C."/>
            <person name="Cichocki N."/>
            <person name="Clum A."/>
            <person name="Copeland A."/>
            <person name="Hainaut M."/>
            <person name="Haridas S."/>
            <person name="Labutti K."/>
            <person name="Lindquist E."/>
            <person name="Lipzen A."/>
            <person name="Khouja H.-R."/>
            <person name="Murat C."/>
            <person name="Ohm R."/>
            <person name="Olson A."/>
            <person name="Spatafora J."/>
            <person name="Veneault-Fourrey C."/>
            <person name="Henrissat B."/>
            <person name="Grigoriev I."/>
            <person name="Martin F."/>
            <person name="Perotto S."/>
        </authorList>
    </citation>
    <scope>NUCLEOTIDE SEQUENCE [LARGE SCALE GENOMIC DNA]</scope>
    <source>
        <strain evidence="2 3">F</strain>
    </source>
</reference>
<dbReference type="AlphaFoldDB" id="A0A2J6QU20"/>
<sequence length="565" mass="63198">MQAEAARILDALVNNPKLNVPDKVKEQRSRLEFDGEETQPFYPTPYKAAESQAAVLGLVGLFAAAISKERYGLDQEIKINLDQAMLNGLGALFQRTNDEWLSGNQQMMSGVQRWDHGNTRELYRQLATNIYKTKDGRWYSLHGNMDPTPVLTMLGVPQHDEKNRTWPEILEMYMEIVAGLDSKTLDDWSNNVYRTPGTICYEEDEFLATQHGQSVKDEALYNLHKQSYSSNPVCPWPESPLEDKRPLSGVKVLELARAIAAPTIGRVLSALGAAVIRVSSSLNTELPITLVDGCVGKISIDINLKSFEGRKILLDLIKDADVFIDGYRPSVLEHLGFGRDAVLGLVEGRSRGIVYCQENCYGWKGPWVHRPGWAQISDTLTGIGLNVGRFNGFEEAHIFPGPNADYLTGHAGAASVLHALYLRSHDGGSFNVNCSLTISNLHMIKAGKYSAEQQEMMKKRNVELIGHMRHFDEIVSHGKNRHCVRGYIADRPFEKAIRKEFYETVSGKPWGWNQEVEVVSLALRFSDTKTSFPHGAFPPGYHLPGWTPVANPDFDPLPIYNSRGK</sequence>
<dbReference type="STRING" id="1149755.A0A2J6QU20"/>
<evidence type="ECO:0000313" key="2">
    <source>
        <dbReference type="EMBL" id="PMD29753.1"/>
    </source>
</evidence>
<accession>A0A2J6QU20</accession>
<organism evidence="2 3">
    <name type="scientific">Hyaloscypha variabilis (strain UAMH 11265 / GT02V1 / F)</name>
    <name type="common">Meliniomyces variabilis</name>
    <dbReference type="NCBI Taxonomy" id="1149755"/>
    <lineage>
        <taxon>Eukaryota</taxon>
        <taxon>Fungi</taxon>
        <taxon>Dikarya</taxon>
        <taxon>Ascomycota</taxon>
        <taxon>Pezizomycotina</taxon>
        <taxon>Leotiomycetes</taxon>
        <taxon>Helotiales</taxon>
        <taxon>Hyaloscyphaceae</taxon>
        <taxon>Hyaloscypha</taxon>
        <taxon>Hyaloscypha variabilis</taxon>
    </lineage>
</organism>
<keyword evidence="2" id="KW-0808">Transferase</keyword>
<dbReference type="InterPro" id="IPR052985">
    <property type="entry name" value="CoA-trans_III_biosynth/detox"/>
</dbReference>
<dbReference type="SUPFAM" id="SSF89796">
    <property type="entry name" value="CoA-transferase family III (CaiB/BaiF)"/>
    <property type="match status" value="2"/>
</dbReference>
<evidence type="ECO:0000313" key="3">
    <source>
        <dbReference type="Proteomes" id="UP000235786"/>
    </source>
</evidence>
<dbReference type="GO" id="GO:0016740">
    <property type="term" value="F:transferase activity"/>
    <property type="evidence" value="ECO:0007669"/>
    <property type="project" value="UniProtKB-KW"/>
</dbReference>
<dbReference type="PANTHER" id="PTHR48229:SF1">
    <property type="entry name" value="ALPHA METHYLACYL-COA RACEMASE-RELATED"/>
    <property type="match status" value="1"/>
</dbReference>
<protein>
    <submittedName>
        <fullName evidence="2">CoA-transferase family III</fullName>
    </submittedName>
</protein>